<feature type="chain" id="PRO_5018738859" evidence="1">
    <location>
        <begin position="23"/>
        <end position="72"/>
    </location>
</feature>
<dbReference type="Gramene" id="Solyc05g010583.1.1">
    <property type="protein sequence ID" value="Solyc05g010583.1.1"/>
    <property type="gene ID" value="Solyc05g010583.1"/>
</dbReference>
<reference evidence="2" key="2">
    <citation type="submission" date="2019-01" db="UniProtKB">
        <authorList>
            <consortium name="EnsemblPlants"/>
        </authorList>
    </citation>
    <scope>IDENTIFICATION</scope>
    <source>
        <strain evidence="2">cv. Heinz 1706</strain>
    </source>
</reference>
<protein>
    <submittedName>
        <fullName evidence="2">Uncharacterized protein</fullName>
    </submittedName>
</protein>
<dbReference type="AlphaFoldDB" id="A0A3Q7GF77"/>
<keyword evidence="3" id="KW-1185">Reference proteome</keyword>
<reference evidence="2" key="1">
    <citation type="journal article" date="2012" name="Nature">
        <title>The tomato genome sequence provides insights into fleshy fruit evolution.</title>
        <authorList>
            <consortium name="Tomato Genome Consortium"/>
        </authorList>
    </citation>
    <scope>NUCLEOTIDE SEQUENCE [LARGE SCALE GENOMIC DNA]</scope>
    <source>
        <strain evidence="2">cv. Heinz 1706</strain>
    </source>
</reference>
<accession>A0A3Q7GF77</accession>
<feature type="signal peptide" evidence="1">
    <location>
        <begin position="1"/>
        <end position="22"/>
    </location>
</feature>
<organism evidence="2">
    <name type="scientific">Solanum lycopersicum</name>
    <name type="common">Tomato</name>
    <name type="synonym">Lycopersicon esculentum</name>
    <dbReference type="NCBI Taxonomy" id="4081"/>
    <lineage>
        <taxon>Eukaryota</taxon>
        <taxon>Viridiplantae</taxon>
        <taxon>Streptophyta</taxon>
        <taxon>Embryophyta</taxon>
        <taxon>Tracheophyta</taxon>
        <taxon>Spermatophyta</taxon>
        <taxon>Magnoliopsida</taxon>
        <taxon>eudicotyledons</taxon>
        <taxon>Gunneridae</taxon>
        <taxon>Pentapetalae</taxon>
        <taxon>asterids</taxon>
        <taxon>lamiids</taxon>
        <taxon>Solanales</taxon>
        <taxon>Solanaceae</taxon>
        <taxon>Solanoideae</taxon>
        <taxon>Solaneae</taxon>
        <taxon>Solanum</taxon>
        <taxon>Solanum subgen. Lycopersicon</taxon>
    </lineage>
</organism>
<evidence type="ECO:0000313" key="2">
    <source>
        <dbReference type="EnsemblPlants" id="Solyc05g010583.1.1"/>
    </source>
</evidence>
<proteinExistence type="predicted"/>
<evidence type="ECO:0000256" key="1">
    <source>
        <dbReference type="SAM" id="SignalP"/>
    </source>
</evidence>
<keyword evidence="1" id="KW-0732">Signal</keyword>
<name>A0A3Q7GF77_SOLLC</name>
<dbReference type="Proteomes" id="UP000004994">
    <property type="component" value="Chromosome 5"/>
</dbReference>
<sequence>MSKTSIMTLFVIALMIVSFDVAIGITRCHTSADCPSYGNAYPKCICIELICICRSLNTHSVDHEDSGSSGKY</sequence>
<evidence type="ECO:0000313" key="3">
    <source>
        <dbReference type="Proteomes" id="UP000004994"/>
    </source>
</evidence>
<dbReference type="InParanoid" id="A0A3Q7GF77"/>
<dbReference type="EnsemblPlants" id="Solyc05g010583.1.1">
    <property type="protein sequence ID" value="Solyc05g010583.1.1"/>
    <property type="gene ID" value="Solyc05g010583.1"/>
</dbReference>